<proteinExistence type="predicted"/>
<dbReference type="EMBL" id="UINC01090576">
    <property type="protein sequence ID" value="SVC42640.1"/>
    <property type="molecule type" value="Genomic_DNA"/>
</dbReference>
<evidence type="ECO:0000313" key="2">
    <source>
        <dbReference type="EMBL" id="SVC42640.1"/>
    </source>
</evidence>
<sequence length="119" mass="13460">MSLLLLPKTVVLVFQLHASTARMCKSISIDSLLSKSTQNFTGIKSWPIFYLYAYPYANSFCISKCEFQFLLSPQIILDISSFRGRRVLAFFQLISVLMVAVCPTIIPHLIPTLPIATNW</sequence>
<name>A0A382M1H1_9ZZZZ</name>
<keyword evidence="1" id="KW-1133">Transmembrane helix</keyword>
<accession>A0A382M1H1</accession>
<feature type="non-terminal residue" evidence="2">
    <location>
        <position position="119"/>
    </location>
</feature>
<keyword evidence="1" id="KW-0472">Membrane</keyword>
<dbReference type="AlphaFoldDB" id="A0A382M1H1"/>
<protein>
    <submittedName>
        <fullName evidence="2">Uncharacterized protein</fullName>
    </submittedName>
</protein>
<feature type="transmembrane region" description="Helical" evidence="1">
    <location>
        <begin position="87"/>
        <end position="110"/>
    </location>
</feature>
<keyword evidence="1" id="KW-0812">Transmembrane</keyword>
<evidence type="ECO:0000256" key="1">
    <source>
        <dbReference type="SAM" id="Phobius"/>
    </source>
</evidence>
<organism evidence="2">
    <name type="scientific">marine metagenome</name>
    <dbReference type="NCBI Taxonomy" id="408172"/>
    <lineage>
        <taxon>unclassified sequences</taxon>
        <taxon>metagenomes</taxon>
        <taxon>ecological metagenomes</taxon>
    </lineage>
</organism>
<reference evidence="2" key="1">
    <citation type="submission" date="2018-05" db="EMBL/GenBank/DDBJ databases">
        <authorList>
            <person name="Lanie J.A."/>
            <person name="Ng W.-L."/>
            <person name="Kazmierczak K.M."/>
            <person name="Andrzejewski T.M."/>
            <person name="Davidsen T.M."/>
            <person name="Wayne K.J."/>
            <person name="Tettelin H."/>
            <person name="Glass J.I."/>
            <person name="Rusch D."/>
            <person name="Podicherti R."/>
            <person name="Tsui H.-C.T."/>
            <person name="Winkler M.E."/>
        </authorList>
    </citation>
    <scope>NUCLEOTIDE SEQUENCE</scope>
</reference>
<gene>
    <name evidence="2" type="ORF">METZ01_LOCUS295494</name>
</gene>